<organism evidence="9 10">
    <name type="scientific">Magnetospirillum aberrantis SpK</name>
    <dbReference type="NCBI Taxonomy" id="908842"/>
    <lineage>
        <taxon>Bacteria</taxon>
        <taxon>Pseudomonadati</taxon>
        <taxon>Pseudomonadota</taxon>
        <taxon>Alphaproteobacteria</taxon>
        <taxon>Rhodospirillales</taxon>
        <taxon>Rhodospirillaceae</taxon>
        <taxon>Magnetospirillum</taxon>
    </lineage>
</organism>
<dbReference type="GO" id="GO:0009372">
    <property type="term" value="P:quorum sensing"/>
    <property type="evidence" value="ECO:0007669"/>
    <property type="project" value="UniProtKB-UniRule"/>
</dbReference>
<evidence type="ECO:0000256" key="3">
    <source>
        <dbReference type="ARBA" id="ARBA00022679"/>
    </source>
</evidence>
<dbReference type="EC" id="2.3.1.184" evidence="1 8"/>
<evidence type="ECO:0000256" key="8">
    <source>
        <dbReference type="RuleBase" id="RU361135"/>
    </source>
</evidence>
<reference evidence="9 10" key="1">
    <citation type="submission" date="2020-02" db="EMBL/GenBank/DDBJ databases">
        <authorList>
            <person name="Dziuba M."/>
            <person name="Kuznetsov B."/>
            <person name="Mardanov A."/>
            <person name="Ravin N."/>
            <person name="Grouzdev D."/>
        </authorList>
    </citation>
    <scope>NUCLEOTIDE SEQUENCE [LARGE SCALE GENOMIC DNA]</scope>
    <source>
        <strain evidence="9 10">SpK</strain>
    </source>
</reference>
<dbReference type="RefSeq" id="WP_163676381.1">
    <property type="nucleotide sequence ID" value="NZ_JAAIYP010000032.1"/>
</dbReference>
<dbReference type="InterPro" id="IPR016181">
    <property type="entry name" value="Acyl_CoA_acyltransferase"/>
</dbReference>
<keyword evidence="5 7" id="KW-0071">Autoinducer synthesis</keyword>
<keyword evidence="3 8" id="KW-0808">Transferase</keyword>
<dbReference type="AlphaFoldDB" id="A0A7C9QSX6"/>
<dbReference type="InterPro" id="IPR018311">
    <property type="entry name" value="Autoind_synth_CS"/>
</dbReference>
<evidence type="ECO:0000313" key="10">
    <source>
        <dbReference type="Proteomes" id="UP000480684"/>
    </source>
</evidence>
<dbReference type="PANTHER" id="PTHR39322:SF1">
    <property type="entry name" value="ISOVALERYL-HOMOSERINE LACTONE SYNTHASE"/>
    <property type="match status" value="1"/>
</dbReference>
<dbReference type="GO" id="GO:0061579">
    <property type="term" value="F:N-acyl homoserine lactone synthase activity"/>
    <property type="evidence" value="ECO:0007669"/>
    <property type="project" value="UniProtKB-UniRule"/>
</dbReference>
<dbReference type="PROSITE" id="PS00949">
    <property type="entry name" value="AUTOINDUCER_SYNTH_1"/>
    <property type="match status" value="1"/>
</dbReference>
<dbReference type="InterPro" id="IPR001690">
    <property type="entry name" value="Autoind_synthase"/>
</dbReference>
<dbReference type="EMBL" id="JAAIYP010000032">
    <property type="protein sequence ID" value="NFV79642.1"/>
    <property type="molecule type" value="Genomic_DNA"/>
</dbReference>
<comment type="caution">
    <text evidence="9">The sequence shown here is derived from an EMBL/GenBank/DDBJ whole genome shotgun (WGS) entry which is preliminary data.</text>
</comment>
<dbReference type="PRINTS" id="PR01549">
    <property type="entry name" value="AUTOINDCRSYN"/>
</dbReference>
<dbReference type="PROSITE" id="PS51187">
    <property type="entry name" value="AUTOINDUCER_SYNTH_2"/>
    <property type="match status" value="1"/>
</dbReference>
<comment type="similarity">
    <text evidence="7 8">Belongs to the autoinducer synthase family.</text>
</comment>
<evidence type="ECO:0000256" key="4">
    <source>
        <dbReference type="ARBA" id="ARBA00022691"/>
    </source>
</evidence>
<evidence type="ECO:0000256" key="2">
    <source>
        <dbReference type="ARBA" id="ARBA00022654"/>
    </source>
</evidence>
<proteinExistence type="inferred from homology"/>
<evidence type="ECO:0000256" key="5">
    <source>
        <dbReference type="ARBA" id="ARBA00022929"/>
    </source>
</evidence>
<dbReference type="SUPFAM" id="SSF55729">
    <property type="entry name" value="Acyl-CoA N-acyltransferases (Nat)"/>
    <property type="match status" value="1"/>
</dbReference>
<dbReference type="Proteomes" id="UP000480684">
    <property type="component" value="Unassembled WGS sequence"/>
</dbReference>
<keyword evidence="2 7" id="KW-0673">Quorum sensing</keyword>
<protein>
    <recommendedName>
        <fullName evidence="1 8">Acyl-homoserine-lactone synthase</fullName>
        <ecNumber evidence="1 8">2.3.1.184</ecNumber>
    </recommendedName>
    <alternativeName>
        <fullName evidence="8">Autoinducer synthesis protein</fullName>
    </alternativeName>
</protein>
<evidence type="ECO:0000256" key="6">
    <source>
        <dbReference type="ARBA" id="ARBA00048576"/>
    </source>
</evidence>
<dbReference type="Gene3D" id="3.40.630.30">
    <property type="match status" value="1"/>
</dbReference>
<comment type="catalytic activity">
    <reaction evidence="6 8">
        <text>a fatty acyl-[ACP] + S-adenosyl-L-methionine = an N-acyl-L-homoserine lactone + S-methyl-5'-thioadenosine + holo-[ACP] + H(+)</text>
        <dbReference type="Rhea" id="RHEA:10096"/>
        <dbReference type="Rhea" id="RHEA-COMP:9685"/>
        <dbReference type="Rhea" id="RHEA-COMP:14125"/>
        <dbReference type="ChEBI" id="CHEBI:15378"/>
        <dbReference type="ChEBI" id="CHEBI:17509"/>
        <dbReference type="ChEBI" id="CHEBI:55474"/>
        <dbReference type="ChEBI" id="CHEBI:59789"/>
        <dbReference type="ChEBI" id="CHEBI:64479"/>
        <dbReference type="ChEBI" id="CHEBI:138651"/>
        <dbReference type="EC" id="2.3.1.184"/>
    </reaction>
</comment>
<evidence type="ECO:0000256" key="7">
    <source>
        <dbReference type="PROSITE-ProRule" id="PRU00533"/>
    </source>
</evidence>
<accession>A0A7C9QSX6</accession>
<keyword evidence="10" id="KW-1185">Reference proteome</keyword>
<gene>
    <name evidence="9" type="ORF">G4223_05920</name>
</gene>
<keyword evidence="4 8" id="KW-0949">S-adenosyl-L-methionine</keyword>
<dbReference type="GO" id="GO:0007165">
    <property type="term" value="P:signal transduction"/>
    <property type="evidence" value="ECO:0007669"/>
    <property type="project" value="TreeGrafter"/>
</dbReference>
<dbReference type="PANTHER" id="PTHR39322">
    <property type="entry name" value="ACYL-HOMOSERINE-LACTONE SYNTHASE"/>
    <property type="match status" value="1"/>
</dbReference>
<evidence type="ECO:0000313" key="9">
    <source>
        <dbReference type="EMBL" id="NFV79642.1"/>
    </source>
</evidence>
<sequence length="209" mass="23173">MQGLGVYGSDYFTPSEQVLSSMFRLRHRVFKERLDWDVPSRDGLEHDQFDEEEPVYLAYHGETGDVVGCVRLLATTGPNMIRDIFPDLADETIPADTKVWEVSRFGIDAGDTPLGAGQINTITYALVAGIHEVGLDHGITHMVAVMDVRIERILRRAGCAMRRIGKPRRIGNCVALAVEFQVCPNALEDIRRNGGLDGRVAQLPLEKVA</sequence>
<name>A0A7C9QSX6_9PROT</name>
<dbReference type="Pfam" id="PF00765">
    <property type="entry name" value="Autoind_synth"/>
    <property type="match status" value="1"/>
</dbReference>
<evidence type="ECO:0000256" key="1">
    <source>
        <dbReference type="ARBA" id="ARBA00012340"/>
    </source>
</evidence>